<evidence type="ECO:0000259" key="4">
    <source>
        <dbReference type="Pfam" id="PF02872"/>
    </source>
</evidence>
<dbReference type="Gene3D" id="3.90.780.10">
    <property type="entry name" value="5'-Nucleotidase, C-terminal domain"/>
    <property type="match status" value="1"/>
</dbReference>
<dbReference type="InterPro" id="IPR008334">
    <property type="entry name" value="5'-Nucleotdase_C"/>
</dbReference>
<keyword evidence="1" id="KW-0732">Signal</keyword>
<dbReference type="GO" id="GO:0016787">
    <property type="term" value="F:hydrolase activity"/>
    <property type="evidence" value="ECO:0007669"/>
    <property type="project" value="UniProtKB-KW"/>
</dbReference>
<dbReference type="GO" id="GO:0030288">
    <property type="term" value="C:outer membrane-bounded periplasmic space"/>
    <property type="evidence" value="ECO:0007669"/>
    <property type="project" value="TreeGrafter"/>
</dbReference>
<feature type="domain" description="5'-Nucleotidase C-terminal" evidence="4">
    <location>
        <begin position="405"/>
        <end position="543"/>
    </location>
</feature>
<proteinExistence type="inferred from homology"/>
<dbReference type="PROSITE" id="PS51318">
    <property type="entry name" value="TAT"/>
    <property type="match status" value="1"/>
</dbReference>
<dbReference type="NCBIfam" id="TIGR04486">
    <property type="entry name" value="thiosulf_SoxB"/>
    <property type="match status" value="1"/>
</dbReference>
<dbReference type="PRINTS" id="PR01607">
    <property type="entry name" value="APYRASEFAMLY"/>
</dbReference>
<name>A0A1I5ASU9_9RHOB</name>
<dbReference type="Gene3D" id="6.10.140.570">
    <property type="match status" value="1"/>
</dbReference>
<dbReference type="InterPro" id="IPR006179">
    <property type="entry name" value="5_nucleotidase/apyrase"/>
</dbReference>
<dbReference type="EMBL" id="FOVP01000006">
    <property type="protein sequence ID" value="SFN65504.1"/>
    <property type="molecule type" value="Genomic_DNA"/>
</dbReference>
<dbReference type="STRING" id="1005928.SAMN04487859_106159"/>
<dbReference type="InterPro" id="IPR041829">
    <property type="entry name" value="SoxB_N"/>
</dbReference>
<dbReference type="GO" id="GO:0000166">
    <property type="term" value="F:nucleotide binding"/>
    <property type="evidence" value="ECO:0007669"/>
    <property type="project" value="UniProtKB-KW"/>
</dbReference>
<keyword evidence="2" id="KW-0547">Nucleotide-binding</keyword>
<dbReference type="AlphaFoldDB" id="A0A1I5ASU9"/>
<organism evidence="5 6">
    <name type="scientific">Roseovarius lutimaris</name>
    <dbReference type="NCBI Taxonomy" id="1005928"/>
    <lineage>
        <taxon>Bacteria</taxon>
        <taxon>Pseudomonadati</taxon>
        <taxon>Pseudomonadota</taxon>
        <taxon>Alphaproteobacteria</taxon>
        <taxon>Rhodobacterales</taxon>
        <taxon>Roseobacteraceae</taxon>
        <taxon>Roseovarius</taxon>
    </lineage>
</organism>
<dbReference type="InterPro" id="IPR029052">
    <property type="entry name" value="Metallo-depent_PP-like"/>
</dbReference>
<reference evidence="6" key="1">
    <citation type="submission" date="2016-10" db="EMBL/GenBank/DDBJ databases">
        <authorList>
            <person name="Varghese N."/>
            <person name="Submissions S."/>
        </authorList>
    </citation>
    <scope>NUCLEOTIDE SEQUENCE [LARGE SCALE GENOMIC DNA]</scope>
    <source>
        <strain evidence="6">DSM 28463</strain>
    </source>
</reference>
<dbReference type="FunFam" id="3.90.780.10:FF:000016">
    <property type="entry name" value="Sulfur oxidation protein SoxB"/>
    <property type="match status" value="1"/>
</dbReference>
<keyword evidence="6" id="KW-1185">Reference proteome</keyword>
<dbReference type="Pfam" id="PF02872">
    <property type="entry name" value="5_nucleotid_C"/>
    <property type="match status" value="1"/>
</dbReference>
<evidence type="ECO:0000256" key="1">
    <source>
        <dbReference type="ARBA" id="ARBA00022729"/>
    </source>
</evidence>
<dbReference type="InterPro" id="IPR036907">
    <property type="entry name" value="5'-Nucleotdase_C_sf"/>
</dbReference>
<dbReference type="PANTHER" id="PTHR11575">
    <property type="entry name" value="5'-NUCLEOTIDASE-RELATED"/>
    <property type="match status" value="1"/>
</dbReference>
<evidence type="ECO:0000256" key="2">
    <source>
        <dbReference type="RuleBase" id="RU362119"/>
    </source>
</evidence>
<sequence>MRDVEGSDMISRRDFLQTSMAASAILGASSFGNWSRVAAQQALTQDQLLQFDTFGNVSLIHITDIHAQLKPIYFREPSTNIGVGANKGEVPHVTGAEFRRMYGIEDGSPSHYALSSGDFSALAQAYGRVGGLDRVSTVINAIRADRPDAILLDGGDTWHGSYTCYQTEGQDMVNVMNALKPDAMTFHWEFTLGSERVQEIVEGLPFAALGQNIFDAEWDEPVDLFPPYKFFEHGGVKVAVIGQAFPYMPIANPGWMFPEYSFGIRDENMQAMVDEVRAKGAELVVVLSHNGFDVDKKMAGIVTGIDVILSGHTHDALPEPVLVGETIIIASGSNGKFVSRVDLDVRDGRMMGFRHKLIPIFSDVIEPDKAVTEVIDAQRAPYMEELSEVIGQSESLLYRRGNFNGTWDDLICDALISEREADIAMSPGVRWGPSILPGQDITREDIWNVTSMTYGRAYRTEMTGDFIHVILEDVADNLFNPDPYYQQGGDMVRLGGLGYRIDLAKPQGSRITDMTLLKTGEALDPSKTYQVAGWASVNEGTEGPQIWDVVENHIRKQGTVRVDPNNSVKVIGA</sequence>
<comment type="similarity">
    <text evidence="2">Belongs to the 5'-nucleotidase family.</text>
</comment>
<dbReference type="SUPFAM" id="SSF56300">
    <property type="entry name" value="Metallo-dependent phosphatases"/>
    <property type="match status" value="1"/>
</dbReference>
<feature type="domain" description="Calcineurin-like phosphoesterase" evidence="3">
    <location>
        <begin position="59"/>
        <end position="315"/>
    </location>
</feature>
<dbReference type="Gene3D" id="3.60.21.10">
    <property type="match status" value="1"/>
</dbReference>
<dbReference type="Pfam" id="PF00149">
    <property type="entry name" value="Metallophos"/>
    <property type="match status" value="1"/>
</dbReference>
<dbReference type="GO" id="GO:0009166">
    <property type="term" value="P:nucleotide catabolic process"/>
    <property type="evidence" value="ECO:0007669"/>
    <property type="project" value="InterPro"/>
</dbReference>
<dbReference type="Proteomes" id="UP000198599">
    <property type="component" value="Unassembled WGS sequence"/>
</dbReference>
<gene>
    <name evidence="5" type="ORF">SAMN04487859_106159</name>
</gene>
<dbReference type="InterPro" id="IPR006311">
    <property type="entry name" value="TAT_signal"/>
</dbReference>
<evidence type="ECO:0000313" key="6">
    <source>
        <dbReference type="Proteomes" id="UP000198599"/>
    </source>
</evidence>
<protein>
    <submittedName>
        <fullName evidence="5">Sulfate thiol esterase SoxB</fullName>
    </submittedName>
</protein>
<evidence type="ECO:0000313" key="5">
    <source>
        <dbReference type="EMBL" id="SFN65504.1"/>
    </source>
</evidence>
<accession>A0A1I5ASU9</accession>
<dbReference type="InterPro" id="IPR030998">
    <property type="entry name" value="Thiosulf_SoxB"/>
</dbReference>
<keyword evidence="2" id="KW-0378">Hydrolase</keyword>
<dbReference type="CDD" id="cd07411">
    <property type="entry name" value="MPP_SoxB_N"/>
    <property type="match status" value="1"/>
</dbReference>
<evidence type="ECO:0000259" key="3">
    <source>
        <dbReference type="Pfam" id="PF00149"/>
    </source>
</evidence>
<dbReference type="PANTHER" id="PTHR11575:SF42">
    <property type="entry name" value="SULFUR OXIDATION PROTEIN SOXB"/>
    <property type="match status" value="1"/>
</dbReference>
<dbReference type="InterPro" id="IPR004843">
    <property type="entry name" value="Calcineurin-like_PHP"/>
</dbReference>
<dbReference type="SUPFAM" id="SSF55816">
    <property type="entry name" value="5'-nucleotidase (syn. UDP-sugar hydrolase), C-terminal domain"/>
    <property type="match status" value="1"/>
</dbReference>